<dbReference type="KEGG" id="pbar:105434159"/>
<dbReference type="AlphaFoldDB" id="A0A6I9WX58"/>
<dbReference type="Proteomes" id="UP000504615">
    <property type="component" value="Unplaced"/>
</dbReference>
<dbReference type="GeneID" id="105434159"/>
<protein>
    <submittedName>
        <fullName evidence="2">Uncharacterized protein LOC105434159</fullName>
    </submittedName>
</protein>
<dbReference type="RefSeq" id="XP_011648092.1">
    <property type="nucleotide sequence ID" value="XM_011649790.2"/>
</dbReference>
<sequence length="116" mass="13314">MNVAHLSLQDKWDFLTKYSEHFVWTPQTANYYVPESSANIIDETRKLGEILQPKLANEIEKPQPIALFLLLEDMRAFGSDVVPGLSPCWDHVIYVVESRDVPLDPKDVRANFKIIS</sequence>
<evidence type="ECO:0000313" key="2">
    <source>
        <dbReference type="RefSeq" id="XP_011648092.1"/>
    </source>
</evidence>
<proteinExistence type="predicted"/>
<organism evidence="1 2">
    <name type="scientific">Pogonomyrmex barbatus</name>
    <name type="common">red harvester ant</name>
    <dbReference type="NCBI Taxonomy" id="144034"/>
    <lineage>
        <taxon>Eukaryota</taxon>
        <taxon>Metazoa</taxon>
        <taxon>Ecdysozoa</taxon>
        <taxon>Arthropoda</taxon>
        <taxon>Hexapoda</taxon>
        <taxon>Insecta</taxon>
        <taxon>Pterygota</taxon>
        <taxon>Neoptera</taxon>
        <taxon>Endopterygota</taxon>
        <taxon>Hymenoptera</taxon>
        <taxon>Apocrita</taxon>
        <taxon>Aculeata</taxon>
        <taxon>Formicoidea</taxon>
        <taxon>Formicidae</taxon>
        <taxon>Myrmicinae</taxon>
        <taxon>Pogonomyrmex</taxon>
    </lineage>
</organism>
<reference evidence="2" key="1">
    <citation type="submission" date="2025-08" db="UniProtKB">
        <authorList>
            <consortium name="RefSeq"/>
        </authorList>
    </citation>
    <scope>IDENTIFICATION</scope>
</reference>
<accession>A0A6I9WX58</accession>
<keyword evidence="1" id="KW-1185">Reference proteome</keyword>
<evidence type="ECO:0000313" key="1">
    <source>
        <dbReference type="Proteomes" id="UP000504615"/>
    </source>
</evidence>
<gene>
    <name evidence="2" type="primary">LOC105434159</name>
</gene>
<dbReference type="OrthoDB" id="9374162at2759"/>
<name>A0A6I9WX58_9HYME</name>